<evidence type="ECO:0000313" key="3">
    <source>
        <dbReference type="EMBL" id="CAA2934062.1"/>
    </source>
</evidence>
<dbReference type="InterPro" id="IPR043017">
    <property type="entry name" value="WIYLD_dom_sf"/>
</dbReference>
<evidence type="ECO:0000259" key="2">
    <source>
        <dbReference type="Pfam" id="PF10440"/>
    </source>
</evidence>
<dbReference type="AlphaFoldDB" id="A0A8S0PDF8"/>
<feature type="region of interest" description="Disordered" evidence="1">
    <location>
        <begin position="128"/>
        <end position="188"/>
    </location>
</feature>
<feature type="domain" description="WIYLD" evidence="2">
    <location>
        <begin position="55"/>
        <end position="109"/>
    </location>
</feature>
<organism evidence="3 4">
    <name type="scientific">Olea europaea subsp. europaea</name>
    <dbReference type="NCBI Taxonomy" id="158383"/>
    <lineage>
        <taxon>Eukaryota</taxon>
        <taxon>Viridiplantae</taxon>
        <taxon>Streptophyta</taxon>
        <taxon>Embryophyta</taxon>
        <taxon>Tracheophyta</taxon>
        <taxon>Spermatophyta</taxon>
        <taxon>Magnoliopsida</taxon>
        <taxon>eudicotyledons</taxon>
        <taxon>Gunneridae</taxon>
        <taxon>Pentapetalae</taxon>
        <taxon>asterids</taxon>
        <taxon>lamiids</taxon>
        <taxon>Lamiales</taxon>
        <taxon>Oleaceae</taxon>
        <taxon>Oleeae</taxon>
        <taxon>Olea</taxon>
    </lineage>
</organism>
<dbReference type="Proteomes" id="UP000594638">
    <property type="component" value="Unassembled WGS sequence"/>
</dbReference>
<sequence>MLEFVGQRSKQMQRRQWDCGIFCCSFAHIVEEFRLTGRFRGCFIKTVRISMPPNSRVAKSFHAMKAIGVSEDKVQPVLKNLLRLFDKNWELIEEENYRALADAIFEREEAEAIEQSKKIGNNEEDFLEEEAQVNVEPERPNQNQSQGIAYSPQPNTGKLTTESQAAACQSLGQNKEEPPVSPKSVMVQ</sequence>
<protein>
    <submittedName>
        <fullName evidence="3">Probable inactive histone-lysine N-methyltransferase SUVR2</fullName>
    </submittedName>
</protein>
<dbReference type="Pfam" id="PF10440">
    <property type="entry name" value="WIYLD"/>
    <property type="match status" value="1"/>
</dbReference>
<keyword evidence="4" id="KW-1185">Reference proteome</keyword>
<dbReference type="EMBL" id="CACTIH010000010">
    <property type="protein sequence ID" value="CAA2934062.1"/>
    <property type="molecule type" value="Genomic_DNA"/>
</dbReference>
<proteinExistence type="predicted"/>
<evidence type="ECO:0000313" key="4">
    <source>
        <dbReference type="Proteomes" id="UP000594638"/>
    </source>
</evidence>
<evidence type="ECO:0000256" key="1">
    <source>
        <dbReference type="SAM" id="MobiDB-lite"/>
    </source>
</evidence>
<dbReference type="PANTHER" id="PTHR46450">
    <property type="entry name" value="INACTIVE HISTONE-LYSINE N-METHYLTRANSFERASE SUVR1-RELATED"/>
    <property type="match status" value="1"/>
</dbReference>
<feature type="compositionally biased region" description="Polar residues" evidence="1">
    <location>
        <begin position="140"/>
        <end position="173"/>
    </location>
</feature>
<comment type="caution">
    <text evidence="3">The sequence shown here is derived from an EMBL/GenBank/DDBJ whole genome shotgun (WGS) entry which is preliminary data.</text>
</comment>
<dbReference type="Gramene" id="OE9A084505T1">
    <property type="protein sequence ID" value="OE9A084505C1"/>
    <property type="gene ID" value="OE9A084505"/>
</dbReference>
<dbReference type="Gene3D" id="1.10.8.850">
    <property type="entry name" value="Histone-lysine N methyltransferase , C-terminal domain-like"/>
    <property type="match status" value="1"/>
</dbReference>
<dbReference type="OrthoDB" id="1929977at2759"/>
<accession>A0A8S0PDF8</accession>
<dbReference type="PANTHER" id="PTHR46450:SF1">
    <property type="entry name" value="INACTIVE HISTONE-LYSINE N-METHYLTRANSFERASE SUVR1-RELATED"/>
    <property type="match status" value="1"/>
</dbReference>
<gene>
    <name evidence="3" type="ORF">OLEA9_A084505</name>
</gene>
<name>A0A8S0PDF8_OLEEU</name>
<reference evidence="3 4" key="1">
    <citation type="submission" date="2019-12" db="EMBL/GenBank/DDBJ databases">
        <authorList>
            <person name="Alioto T."/>
            <person name="Alioto T."/>
            <person name="Gomez Garrido J."/>
        </authorList>
    </citation>
    <scope>NUCLEOTIDE SEQUENCE [LARGE SCALE GENOMIC DNA]</scope>
</reference>
<dbReference type="InterPro" id="IPR018848">
    <property type="entry name" value="WIYLD_domain"/>
</dbReference>